<dbReference type="AlphaFoldDB" id="A0AAD6N3L0"/>
<reference evidence="1" key="2">
    <citation type="submission" date="2023-01" db="EMBL/GenBank/DDBJ databases">
        <authorList>
            <person name="Petersen C."/>
        </authorList>
    </citation>
    <scope>NUCLEOTIDE SEQUENCE</scope>
    <source>
        <strain evidence="1">IBT 15450</strain>
    </source>
</reference>
<dbReference type="EMBL" id="JAQJZL010000015">
    <property type="protein sequence ID" value="KAJ6027464.1"/>
    <property type="molecule type" value="Genomic_DNA"/>
</dbReference>
<gene>
    <name evidence="1" type="ORF">N7460_012281</name>
</gene>
<reference evidence="1" key="1">
    <citation type="journal article" date="2023" name="IMA Fungus">
        <title>Comparative genomic study of the Penicillium genus elucidates a diverse pangenome and 15 lateral gene transfer events.</title>
        <authorList>
            <person name="Petersen C."/>
            <person name="Sorensen T."/>
            <person name="Nielsen M.R."/>
            <person name="Sondergaard T.E."/>
            <person name="Sorensen J.L."/>
            <person name="Fitzpatrick D.A."/>
            <person name="Frisvad J.C."/>
            <person name="Nielsen K.L."/>
        </authorList>
    </citation>
    <scope>NUCLEOTIDE SEQUENCE</scope>
    <source>
        <strain evidence="1">IBT 15450</strain>
    </source>
</reference>
<evidence type="ECO:0000313" key="1">
    <source>
        <dbReference type="EMBL" id="KAJ6027464.1"/>
    </source>
</evidence>
<organism evidence="1 2">
    <name type="scientific">Penicillium canescens</name>
    <dbReference type="NCBI Taxonomy" id="5083"/>
    <lineage>
        <taxon>Eukaryota</taxon>
        <taxon>Fungi</taxon>
        <taxon>Dikarya</taxon>
        <taxon>Ascomycota</taxon>
        <taxon>Pezizomycotina</taxon>
        <taxon>Eurotiomycetes</taxon>
        <taxon>Eurotiomycetidae</taxon>
        <taxon>Eurotiales</taxon>
        <taxon>Aspergillaceae</taxon>
        <taxon>Penicillium</taxon>
    </lineage>
</organism>
<comment type="caution">
    <text evidence="1">The sequence shown here is derived from an EMBL/GenBank/DDBJ whole genome shotgun (WGS) entry which is preliminary data.</text>
</comment>
<evidence type="ECO:0000313" key="2">
    <source>
        <dbReference type="Proteomes" id="UP001219568"/>
    </source>
</evidence>
<dbReference type="Proteomes" id="UP001219568">
    <property type="component" value="Unassembled WGS sequence"/>
</dbReference>
<proteinExistence type="predicted"/>
<sequence length="109" mass="12526">MLELAESCSAPKRDVRLSRVSETSGVAYVDDSIYNLLRESEARGEEYINPAVKLLHHYEMMHGVYGTKVFATDKAERDSVTLRSGHLNIVQDDILDCYARDWLLRWTAY</sequence>
<keyword evidence="2" id="KW-1185">Reference proteome</keyword>
<accession>A0AAD6N3L0</accession>
<protein>
    <submittedName>
        <fullName evidence="1">Male sterility NAD-binding</fullName>
    </submittedName>
</protein>
<name>A0AAD6N3L0_PENCN</name>